<comment type="caution">
    <text evidence="7">The sequence shown here is derived from an EMBL/GenBank/DDBJ whole genome shotgun (WGS) entry which is preliminary data.</text>
</comment>
<dbReference type="GO" id="GO:0030956">
    <property type="term" value="C:glutamyl-tRNA(Gln) amidotransferase complex"/>
    <property type="evidence" value="ECO:0007669"/>
    <property type="project" value="TreeGrafter"/>
</dbReference>
<dbReference type="SUPFAM" id="SSF55931">
    <property type="entry name" value="Glutamine synthetase/guanido kinase"/>
    <property type="match status" value="1"/>
</dbReference>
<evidence type="ECO:0000259" key="6">
    <source>
        <dbReference type="SMART" id="SM00845"/>
    </source>
</evidence>
<feature type="domain" description="Asn/Gln amidotransferase" evidence="6">
    <location>
        <begin position="328"/>
        <end position="460"/>
    </location>
</feature>
<dbReference type="GO" id="GO:0005524">
    <property type="term" value="F:ATP binding"/>
    <property type="evidence" value="ECO:0007669"/>
    <property type="project" value="UniProtKB-KW"/>
</dbReference>
<protein>
    <recommendedName>
        <fullName evidence="6">Asn/Gln amidotransferase domain-containing protein</fullName>
    </recommendedName>
</protein>
<organism evidence="7 8">
    <name type="scientific">Oedothorax gibbosus</name>
    <dbReference type="NCBI Taxonomy" id="931172"/>
    <lineage>
        <taxon>Eukaryota</taxon>
        <taxon>Metazoa</taxon>
        <taxon>Ecdysozoa</taxon>
        <taxon>Arthropoda</taxon>
        <taxon>Chelicerata</taxon>
        <taxon>Arachnida</taxon>
        <taxon>Araneae</taxon>
        <taxon>Araneomorphae</taxon>
        <taxon>Entelegynae</taxon>
        <taxon>Araneoidea</taxon>
        <taxon>Linyphiidae</taxon>
        <taxon>Erigoninae</taxon>
        <taxon>Oedothorax</taxon>
    </lineage>
</organism>
<keyword evidence="2" id="KW-0547">Nucleotide-binding</keyword>
<dbReference type="PANTHER" id="PTHR11659">
    <property type="entry name" value="GLUTAMYL-TRNA GLN AMIDOTRANSFERASE SUBUNIT B MITOCHONDRIAL AND PROKARYOTIC PET112-RELATED"/>
    <property type="match status" value="1"/>
</dbReference>
<evidence type="ECO:0000313" key="7">
    <source>
        <dbReference type="EMBL" id="KAG8198228.1"/>
    </source>
</evidence>
<dbReference type="Proteomes" id="UP000827092">
    <property type="component" value="Unassembled WGS sequence"/>
</dbReference>
<evidence type="ECO:0000256" key="1">
    <source>
        <dbReference type="ARBA" id="ARBA00022598"/>
    </source>
</evidence>
<evidence type="ECO:0000256" key="5">
    <source>
        <dbReference type="ARBA" id="ARBA00047913"/>
    </source>
</evidence>
<accession>A0AAV6VR42</accession>
<dbReference type="InterPro" id="IPR006075">
    <property type="entry name" value="Asn/Gln-tRNA_Trfase_suB/E_cat"/>
</dbReference>
<dbReference type="InterPro" id="IPR017959">
    <property type="entry name" value="Asn/Gln-tRNA_amidoTrfase_suB/E"/>
</dbReference>
<dbReference type="InterPro" id="IPR003789">
    <property type="entry name" value="Asn/Gln_tRNA_amidoTrase-B-like"/>
</dbReference>
<dbReference type="Pfam" id="PF02637">
    <property type="entry name" value="GatB_Yqey"/>
    <property type="match status" value="1"/>
</dbReference>
<reference evidence="7 8" key="1">
    <citation type="journal article" date="2022" name="Nat. Ecol. Evol.">
        <title>A masculinizing supergene underlies an exaggerated male reproductive morph in a spider.</title>
        <authorList>
            <person name="Hendrickx F."/>
            <person name="De Corte Z."/>
            <person name="Sonet G."/>
            <person name="Van Belleghem S.M."/>
            <person name="Kostlbacher S."/>
            <person name="Vangestel C."/>
        </authorList>
    </citation>
    <scope>NUCLEOTIDE SEQUENCE [LARGE SCALE GENOMIC DNA]</scope>
    <source>
        <strain evidence="7">W744_W776</strain>
    </source>
</reference>
<dbReference type="GO" id="GO:0050567">
    <property type="term" value="F:glutaminyl-tRNA synthase (glutamine-hydrolyzing) activity"/>
    <property type="evidence" value="ECO:0007669"/>
    <property type="project" value="TreeGrafter"/>
</dbReference>
<comment type="catalytic activity">
    <reaction evidence="5">
        <text>L-glutamyl-tRNA(Gln) + L-glutamine + ATP + H2O = L-glutaminyl-tRNA(Gln) + L-glutamate + ADP + phosphate + H(+)</text>
        <dbReference type="Rhea" id="RHEA:17521"/>
        <dbReference type="Rhea" id="RHEA-COMP:9681"/>
        <dbReference type="Rhea" id="RHEA-COMP:9684"/>
        <dbReference type="ChEBI" id="CHEBI:15377"/>
        <dbReference type="ChEBI" id="CHEBI:15378"/>
        <dbReference type="ChEBI" id="CHEBI:29985"/>
        <dbReference type="ChEBI" id="CHEBI:30616"/>
        <dbReference type="ChEBI" id="CHEBI:43474"/>
        <dbReference type="ChEBI" id="CHEBI:58359"/>
        <dbReference type="ChEBI" id="CHEBI:78520"/>
        <dbReference type="ChEBI" id="CHEBI:78521"/>
        <dbReference type="ChEBI" id="CHEBI:456216"/>
    </reaction>
</comment>
<keyword evidence="8" id="KW-1185">Reference proteome</keyword>
<dbReference type="GO" id="GO:0032543">
    <property type="term" value="P:mitochondrial translation"/>
    <property type="evidence" value="ECO:0007669"/>
    <property type="project" value="TreeGrafter"/>
</dbReference>
<name>A0AAV6VR42_9ARAC</name>
<sequence>MFTCIKSTERHCRSWYCNARFFTSYVLSSDAPKFENRVGLTVHTQLNIPKKLDLKSMRKKIQKYYLEAGILAALACNCSINNISETVKDFNYDYNQSDGQFQNIASKGFIDFVVPRVENQGEFYQHTCNLKHLQLKYNYIDDFYVKETDNSIDSPEKNISIAHLKFGFEPDLKNGTEAACLIEELLSIFNRFGADPCKIEGKCVDFIISVVRNGHTYSFKTGVEQIENPILIQRVIDNELQRQILSLNSSDLNLTEEKLADCDEIDSMQENARDFCMDTSPGQHTLNIGYLQNKLPVLPESERKKLAEVYQIPLNISDKLVKSDGLSEAFKFIVLHVKDKCLVYNFLLKNVLHKLNSRQITFDRSGVTFIKLTEIIQLLHSGQITLETADDILEMLMNGDERSTKEIVENYNWYIISDESKLQESCNVILRRHTSEAKKFRRTGGRHFMDILFNALREITYRISQQQAEEMFKKLIHKKKVIAQTEHK</sequence>
<keyword evidence="3" id="KW-0067">ATP-binding</keyword>
<dbReference type="PANTHER" id="PTHR11659:SF0">
    <property type="entry name" value="GLUTAMYL-TRNA(GLN) AMIDOTRANSFERASE SUBUNIT B, MITOCHONDRIAL"/>
    <property type="match status" value="1"/>
</dbReference>
<proteinExistence type="predicted"/>
<dbReference type="Pfam" id="PF02934">
    <property type="entry name" value="GatB_N"/>
    <property type="match status" value="1"/>
</dbReference>
<dbReference type="InterPro" id="IPR014746">
    <property type="entry name" value="Gln_synth/guanido_kin_cat_dom"/>
</dbReference>
<evidence type="ECO:0000256" key="3">
    <source>
        <dbReference type="ARBA" id="ARBA00022840"/>
    </source>
</evidence>
<dbReference type="SMART" id="SM00845">
    <property type="entry name" value="GatB_Yqey"/>
    <property type="match status" value="1"/>
</dbReference>
<keyword evidence="4" id="KW-0648">Protein biosynthesis</keyword>
<dbReference type="EMBL" id="JAFNEN010000042">
    <property type="protein sequence ID" value="KAG8198228.1"/>
    <property type="molecule type" value="Genomic_DNA"/>
</dbReference>
<evidence type="ECO:0000256" key="4">
    <source>
        <dbReference type="ARBA" id="ARBA00022917"/>
    </source>
</evidence>
<dbReference type="AlphaFoldDB" id="A0AAV6VR42"/>
<dbReference type="GO" id="GO:0070681">
    <property type="term" value="P:glutaminyl-tRNAGln biosynthesis via transamidation"/>
    <property type="evidence" value="ECO:0007669"/>
    <property type="project" value="TreeGrafter"/>
</dbReference>
<keyword evidence="1" id="KW-0436">Ligase</keyword>
<evidence type="ECO:0000313" key="8">
    <source>
        <dbReference type="Proteomes" id="UP000827092"/>
    </source>
</evidence>
<dbReference type="GO" id="GO:0005739">
    <property type="term" value="C:mitochondrion"/>
    <property type="evidence" value="ECO:0007669"/>
    <property type="project" value="TreeGrafter"/>
</dbReference>
<gene>
    <name evidence="7" type="ORF">JTE90_015324</name>
</gene>
<dbReference type="InterPro" id="IPR018027">
    <property type="entry name" value="Asn/Gln_amidotransferase"/>
</dbReference>
<evidence type="ECO:0000256" key="2">
    <source>
        <dbReference type="ARBA" id="ARBA00022741"/>
    </source>
</evidence>
<dbReference type="SUPFAM" id="SSF89095">
    <property type="entry name" value="GatB/YqeY motif"/>
    <property type="match status" value="1"/>
</dbReference>